<dbReference type="Pfam" id="PF07963">
    <property type="entry name" value="N_methyl"/>
    <property type="match status" value="1"/>
</dbReference>
<feature type="transmembrane region" description="Helical" evidence="3">
    <location>
        <begin position="6"/>
        <end position="31"/>
    </location>
</feature>
<name>A0A840DTA5_9BACL</name>
<dbReference type="RefSeq" id="WP_183183873.1">
    <property type="nucleotide sequence ID" value="NZ_BMNP01000005.1"/>
</dbReference>
<reference evidence="4 5" key="1">
    <citation type="submission" date="2020-08" db="EMBL/GenBank/DDBJ databases">
        <title>Genomic Encyclopedia of Type Strains, Phase IV (KMG-IV): sequencing the most valuable type-strain genomes for metagenomic binning, comparative biology and taxonomic classification.</title>
        <authorList>
            <person name="Goeker M."/>
        </authorList>
    </citation>
    <scope>NUCLEOTIDE SEQUENCE [LARGE SCALE GENOMIC DNA]</scope>
    <source>
        <strain evidence="4 5">DSM 17075</strain>
    </source>
</reference>
<dbReference type="GO" id="GO:0009986">
    <property type="term" value="C:cell surface"/>
    <property type="evidence" value="ECO:0007669"/>
    <property type="project" value="UniProtKB-SubCell"/>
</dbReference>
<keyword evidence="3" id="KW-0472">Membrane</keyword>
<comment type="caution">
    <text evidence="4">The sequence shown here is derived from an EMBL/GenBank/DDBJ whole genome shotgun (WGS) entry which is preliminary data.</text>
</comment>
<comment type="subcellular location">
    <subcellularLocation>
        <location evidence="1">Cell surface</location>
    </subcellularLocation>
</comment>
<dbReference type="Proteomes" id="UP000559598">
    <property type="component" value="Unassembled WGS sequence"/>
</dbReference>
<dbReference type="GO" id="GO:0030420">
    <property type="term" value="P:establishment of competence for transformation"/>
    <property type="evidence" value="ECO:0007669"/>
    <property type="project" value="UniProtKB-KW"/>
</dbReference>
<accession>A0A840DTA5</accession>
<dbReference type="InterPro" id="IPR053468">
    <property type="entry name" value="ComGE-like"/>
</dbReference>
<sequence>MYKNCNGFTFIEALVSLAVLLVITTTLLPLVTQIMVERHNVALKNEAEQLLYAEMNRDAQNDKIVAVGKVTYAIFWTELGNGMKKVCVRWNDEMNRTVERCGYVKK</sequence>
<keyword evidence="3" id="KW-1133">Transmembrane helix</keyword>
<evidence type="ECO:0000313" key="4">
    <source>
        <dbReference type="EMBL" id="MBB4073517.1"/>
    </source>
</evidence>
<dbReference type="NCBIfam" id="NF041013">
    <property type="entry name" value="T4P_ComGE"/>
    <property type="match status" value="1"/>
</dbReference>
<dbReference type="AlphaFoldDB" id="A0A840DTA5"/>
<evidence type="ECO:0000256" key="3">
    <source>
        <dbReference type="SAM" id="Phobius"/>
    </source>
</evidence>
<keyword evidence="3" id="KW-0812">Transmembrane</keyword>
<keyword evidence="5" id="KW-1185">Reference proteome</keyword>
<evidence type="ECO:0000256" key="1">
    <source>
        <dbReference type="ARBA" id="ARBA00004241"/>
    </source>
</evidence>
<proteinExistence type="predicted"/>
<dbReference type="InterPro" id="IPR012902">
    <property type="entry name" value="N_methyl_site"/>
</dbReference>
<protein>
    <submittedName>
        <fullName evidence="4">Competence protein ComGE</fullName>
    </submittedName>
</protein>
<evidence type="ECO:0000256" key="2">
    <source>
        <dbReference type="ARBA" id="ARBA00023287"/>
    </source>
</evidence>
<organism evidence="4 5">
    <name type="scientific">Anoxybacteroides voinovskiense</name>
    <dbReference type="NCBI Taxonomy" id="230470"/>
    <lineage>
        <taxon>Bacteria</taxon>
        <taxon>Bacillati</taxon>
        <taxon>Bacillota</taxon>
        <taxon>Bacilli</taxon>
        <taxon>Bacillales</taxon>
        <taxon>Anoxybacillaceae</taxon>
        <taxon>Anoxybacteroides</taxon>
    </lineage>
</organism>
<gene>
    <name evidence="4" type="ORF">GGR02_001279</name>
</gene>
<evidence type="ECO:0000313" key="5">
    <source>
        <dbReference type="Proteomes" id="UP000559598"/>
    </source>
</evidence>
<keyword evidence="2" id="KW-0178">Competence</keyword>
<dbReference type="EMBL" id="JACIDE010000007">
    <property type="protein sequence ID" value="MBB4073517.1"/>
    <property type="molecule type" value="Genomic_DNA"/>
</dbReference>